<dbReference type="GO" id="GO:1990904">
    <property type="term" value="C:ribonucleoprotein complex"/>
    <property type="evidence" value="ECO:0007669"/>
    <property type="project" value="UniProtKB-KW"/>
</dbReference>
<proteinExistence type="inferred from homology"/>
<dbReference type="AlphaFoldDB" id="A0A1G1XQT8"/>
<dbReference type="NCBIfam" id="TIGR01066">
    <property type="entry name" value="rplM_bact"/>
    <property type="match status" value="1"/>
</dbReference>
<dbReference type="PIRSF" id="PIRSF002181">
    <property type="entry name" value="Ribosomal_L13"/>
    <property type="match status" value="1"/>
</dbReference>
<dbReference type="HAMAP" id="MF_01366">
    <property type="entry name" value="Ribosomal_uL13"/>
    <property type="match status" value="1"/>
</dbReference>
<comment type="subunit">
    <text evidence="4">Part of the 50S ribosomal subunit.</text>
</comment>
<dbReference type="SUPFAM" id="SSF52161">
    <property type="entry name" value="Ribosomal protein L13"/>
    <property type="match status" value="1"/>
</dbReference>
<dbReference type="GO" id="GO:0006412">
    <property type="term" value="P:translation"/>
    <property type="evidence" value="ECO:0007669"/>
    <property type="project" value="UniProtKB-UniRule"/>
</dbReference>
<keyword evidence="2 4" id="KW-0689">Ribosomal protein</keyword>
<dbReference type="GO" id="GO:0003735">
    <property type="term" value="F:structural constituent of ribosome"/>
    <property type="evidence" value="ECO:0007669"/>
    <property type="project" value="InterPro"/>
</dbReference>
<dbReference type="Pfam" id="PF00572">
    <property type="entry name" value="Ribosomal_L13"/>
    <property type="match status" value="1"/>
</dbReference>
<dbReference type="EMBL" id="MHHZ01000004">
    <property type="protein sequence ID" value="OGY42415.1"/>
    <property type="molecule type" value="Genomic_DNA"/>
</dbReference>
<dbReference type="Proteomes" id="UP000176498">
    <property type="component" value="Unassembled WGS sequence"/>
</dbReference>
<dbReference type="InterPro" id="IPR005822">
    <property type="entry name" value="Ribosomal_uL13"/>
</dbReference>
<dbReference type="Gene3D" id="3.90.1180.10">
    <property type="entry name" value="Ribosomal protein L13"/>
    <property type="match status" value="1"/>
</dbReference>
<dbReference type="PANTHER" id="PTHR11545:SF2">
    <property type="entry name" value="LARGE RIBOSOMAL SUBUNIT PROTEIN UL13M"/>
    <property type="match status" value="1"/>
</dbReference>
<sequence>MAKFQINRKTHQIDATNKILGRLGCEVALLLRGKHKVNFTPNIDNGDIVIVSNIDKIQMSGKKLEQKKLYGHSGYPGGLKVEKLSKMFEERPEKILQRAVWKMLPKNKFRSIMFKRLRFKK</sequence>
<evidence type="ECO:0000256" key="3">
    <source>
        <dbReference type="ARBA" id="ARBA00023274"/>
    </source>
</evidence>
<dbReference type="GO" id="GO:0003729">
    <property type="term" value="F:mRNA binding"/>
    <property type="evidence" value="ECO:0007669"/>
    <property type="project" value="TreeGrafter"/>
</dbReference>
<comment type="function">
    <text evidence="4">This protein is one of the early assembly proteins of the 50S ribosomal subunit, although it is not seen to bind rRNA by itself. It is important during the early stages of 50S assembly.</text>
</comment>
<comment type="caution">
    <text evidence="5">The sequence shown here is derived from an EMBL/GenBank/DDBJ whole genome shotgun (WGS) entry which is preliminary data.</text>
</comment>
<evidence type="ECO:0000256" key="2">
    <source>
        <dbReference type="ARBA" id="ARBA00022980"/>
    </source>
</evidence>
<accession>A0A1G1XQT8</accession>
<dbReference type="GO" id="GO:0017148">
    <property type="term" value="P:negative regulation of translation"/>
    <property type="evidence" value="ECO:0007669"/>
    <property type="project" value="TreeGrafter"/>
</dbReference>
<evidence type="ECO:0000256" key="1">
    <source>
        <dbReference type="ARBA" id="ARBA00006227"/>
    </source>
</evidence>
<evidence type="ECO:0000256" key="4">
    <source>
        <dbReference type="HAMAP-Rule" id="MF_01366"/>
    </source>
</evidence>
<comment type="similarity">
    <text evidence="1 4">Belongs to the universal ribosomal protein uL13 family.</text>
</comment>
<dbReference type="InterPro" id="IPR036899">
    <property type="entry name" value="Ribosomal_uL13_sf"/>
</dbReference>
<name>A0A1G1XQT8_9BACT</name>
<gene>
    <name evidence="4" type="primary">rplM</name>
    <name evidence="5" type="ORF">A2Y82_04715</name>
</gene>
<keyword evidence="3 4" id="KW-0687">Ribonucleoprotein</keyword>
<reference evidence="5 6" key="1">
    <citation type="journal article" date="2016" name="Nat. Commun.">
        <title>Thousands of microbial genomes shed light on interconnected biogeochemical processes in an aquifer system.</title>
        <authorList>
            <person name="Anantharaman K."/>
            <person name="Brown C.T."/>
            <person name="Hug L.A."/>
            <person name="Sharon I."/>
            <person name="Castelle C.J."/>
            <person name="Probst A.J."/>
            <person name="Thomas B.C."/>
            <person name="Singh A."/>
            <person name="Wilkins M.J."/>
            <person name="Karaoz U."/>
            <person name="Brodie E.L."/>
            <person name="Williams K.H."/>
            <person name="Hubbard S.S."/>
            <person name="Banfield J.F."/>
        </authorList>
    </citation>
    <scope>NUCLEOTIDE SEQUENCE [LARGE SCALE GENOMIC DNA]</scope>
</reference>
<dbReference type="CDD" id="cd00392">
    <property type="entry name" value="Ribosomal_L13"/>
    <property type="match status" value="1"/>
</dbReference>
<protein>
    <recommendedName>
        <fullName evidence="4">Large ribosomal subunit protein uL13</fullName>
    </recommendedName>
</protein>
<organism evidence="5 6">
    <name type="scientific">Candidatus Buchananbacteria bacterium RBG_13_36_9</name>
    <dbReference type="NCBI Taxonomy" id="1797530"/>
    <lineage>
        <taxon>Bacteria</taxon>
        <taxon>Candidatus Buchananiibacteriota</taxon>
    </lineage>
</organism>
<dbReference type="InterPro" id="IPR005823">
    <property type="entry name" value="Ribosomal_uL13_bac-type"/>
</dbReference>
<evidence type="ECO:0000313" key="5">
    <source>
        <dbReference type="EMBL" id="OGY42415.1"/>
    </source>
</evidence>
<dbReference type="PANTHER" id="PTHR11545">
    <property type="entry name" value="RIBOSOMAL PROTEIN L13"/>
    <property type="match status" value="1"/>
</dbReference>
<dbReference type="GO" id="GO:0005840">
    <property type="term" value="C:ribosome"/>
    <property type="evidence" value="ECO:0007669"/>
    <property type="project" value="UniProtKB-KW"/>
</dbReference>
<evidence type="ECO:0000313" key="6">
    <source>
        <dbReference type="Proteomes" id="UP000176498"/>
    </source>
</evidence>